<reference evidence="6 7" key="1">
    <citation type="submission" date="2024-07" db="EMBL/GenBank/DDBJ databases">
        <title>Section-level genome sequencing and comparative genomics of Aspergillus sections Usti and Cavernicolus.</title>
        <authorList>
            <consortium name="Lawrence Berkeley National Laboratory"/>
            <person name="Nybo J.L."/>
            <person name="Vesth T.C."/>
            <person name="Theobald S."/>
            <person name="Frisvad J.C."/>
            <person name="Larsen T.O."/>
            <person name="Kjaerboelling I."/>
            <person name="Rothschild-Mancinelli K."/>
            <person name="Lyhne E.K."/>
            <person name="Kogle M.E."/>
            <person name="Barry K."/>
            <person name="Clum A."/>
            <person name="Na H."/>
            <person name="Ledsgaard L."/>
            <person name="Lin J."/>
            <person name="Lipzen A."/>
            <person name="Kuo A."/>
            <person name="Riley R."/>
            <person name="Mondo S."/>
            <person name="Labutti K."/>
            <person name="Haridas S."/>
            <person name="Pangalinan J."/>
            <person name="Salamov A.A."/>
            <person name="Simmons B.A."/>
            <person name="Magnuson J.K."/>
            <person name="Chen J."/>
            <person name="Drula E."/>
            <person name="Henrissat B."/>
            <person name="Wiebenga A."/>
            <person name="Lubbers R.J."/>
            <person name="Gomes A.C."/>
            <person name="Macurrencykelacurrency M.R."/>
            <person name="Stajich J."/>
            <person name="Grigoriev I.V."/>
            <person name="Mortensen U.H."/>
            <person name="De Vries R.P."/>
            <person name="Baker S.E."/>
            <person name="Andersen M.R."/>
        </authorList>
    </citation>
    <scope>NUCLEOTIDE SEQUENCE [LARGE SCALE GENOMIC DNA]</scope>
    <source>
        <strain evidence="6 7">CBS 449.75</strain>
    </source>
</reference>
<dbReference type="InterPro" id="IPR007568">
    <property type="entry name" value="RTA1"/>
</dbReference>
<evidence type="ECO:0000313" key="6">
    <source>
        <dbReference type="EMBL" id="KAL2863139.1"/>
    </source>
</evidence>
<dbReference type="Proteomes" id="UP001610432">
    <property type="component" value="Unassembled WGS sequence"/>
</dbReference>
<organism evidence="6 7">
    <name type="scientific">Aspergillus lucknowensis</name>
    <dbReference type="NCBI Taxonomy" id="176173"/>
    <lineage>
        <taxon>Eukaryota</taxon>
        <taxon>Fungi</taxon>
        <taxon>Dikarya</taxon>
        <taxon>Ascomycota</taxon>
        <taxon>Pezizomycotina</taxon>
        <taxon>Eurotiomycetes</taxon>
        <taxon>Eurotiomycetidae</taxon>
        <taxon>Eurotiales</taxon>
        <taxon>Aspergillaceae</taxon>
        <taxon>Aspergillus</taxon>
        <taxon>Aspergillus subgen. Nidulantes</taxon>
    </lineage>
</organism>
<evidence type="ECO:0000256" key="5">
    <source>
        <dbReference type="SAM" id="Phobius"/>
    </source>
</evidence>
<evidence type="ECO:0000256" key="4">
    <source>
        <dbReference type="ARBA" id="ARBA00023136"/>
    </source>
</evidence>
<dbReference type="Pfam" id="PF04479">
    <property type="entry name" value="RTA1"/>
    <property type="match status" value="1"/>
</dbReference>
<keyword evidence="2 5" id="KW-0812">Transmembrane</keyword>
<evidence type="ECO:0000313" key="7">
    <source>
        <dbReference type="Proteomes" id="UP001610432"/>
    </source>
</evidence>
<keyword evidence="4 5" id="KW-0472">Membrane</keyword>
<feature type="transmembrane region" description="Helical" evidence="5">
    <location>
        <begin position="92"/>
        <end position="117"/>
    </location>
</feature>
<comment type="caution">
    <text evidence="6">The sequence shown here is derived from an EMBL/GenBank/DDBJ whole genome shotgun (WGS) entry which is preliminary data.</text>
</comment>
<name>A0ABR4LF16_9EURO</name>
<evidence type="ECO:0000256" key="2">
    <source>
        <dbReference type="ARBA" id="ARBA00022692"/>
    </source>
</evidence>
<proteinExistence type="predicted"/>
<feature type="transmembrane region" description="Helical" evidence="5">
    <location>
        <begin position="184"/>
        <end position="208"/>
    </location>
</feature>
<protein>
    <submittedName>
        <fullName evidence="6">RTA1 like protein-domain-containing protein</fullName>
    </submittedName>
</protein>
<keyword evidence="3 5" id="KW-1133">Transmembrane helix</keyword>
<feature type="transmembrane region" description="Helical" evidence="5">
    <location>
        <begin position="220"/>
        <end position="241"/>
    </location>
</feature>
<dbReference type="RefSeq" id="XP_070882118.1">
    <property type="nucleotide sequence ID" value="XM_071026468.1"/>
</dbReference>
<dbReference type="GeneID" id="98141540"/>
<feature type="transmembrane region" description="Helical" evidence="5">
    <location>
        <begin position="60"/>
        <end position="80"/>
    </location>
</feature>
<dbReference type="PANTHER" id="PTHR31465:SF32">
    <property type="entry name" value="DOMAIN PROTEIN, PUTATIVE-RELATED"/>
    <property type="match status" value="1"/>
</dbReference>
<accession>A0ABR4LF16</accession>
<feature type="transmembrane region" description="Helical" evidence="5">
    <location>
        <begin position="261"/>
        <end position="279"/>
    </location>
</feature>
<sequence length="315" mass="35293">MYIDWSQIQKRETVPEEDDWSVFFYDASLPAAAAFSAIYLIPFIYHLYISYVAYKTGQYFRFSFSVPILVGALLETIGYGQRSSSTQNVQDIGMFATSQTMIVLAPVFVCASLYILLSRVMRFTQPEGTAEKEAKVLNGFLKVSWLPKIFVTLDVVSMLTQGGGSGIAASGEWEGSLEDIGTGVLIGGLALQLATFSVFLIVVITFHLRALRGGAALEDGMIKVIYGIYIAGFFIMVRSIFRLIEFSWGIDSYIMTNEWPLYVLEAVPMLIAFMVIGWYHPSRWLPASVAGESKFKSWLHRRRNRNTQHQSLSSA</sequence>
<gene>
    <name evidence="6" type="ORF">BJX67DRAFT_267611</name>
</gene>
<dbReference type="PANTHER" id="PTHR31465">
    <property type="entry name" value="PROTEIN RTA1-RELATED"/>
    <property type="match status" value="1"/>
</dbReference>
<evidence type="ECO:0000256" key="1">
    <source>
        <dbReference type="ARBA" id="ARBA00004141"/>
    </source>
</evidence>
<evidence type="ECO:0000256" key="3">
    <source>
        <dbReference type="ARBA" id="ARBA00022989"/>
    </source>
</evidence>
<dbReference type="EMBL" id="JBFXLQ010000056">
    <property type="protein sequence ID" value="KAL2863139.1"/>
    <property type="molecule type" value="Genomic_DNA"/>
</dbReference>
<comment type="subcellular location">
    <subcellularLocation>
        <location evidence="1">Membrane</location>
        <topology evidence="1">Multi-pass membrane protein</topology>
    </subcellularLocation>
</comment>
<keyword evidence="7" id="KW-1185">Reference proteome</keyword>
<feature type="transmembrane region" description="Helical" evidence="5">
    <location>
        <begin position="27"/>
        <end position="48"/>
    </location>
</feature>